<reference evidence="1" key="1">
    <citation type="journal article" date="2023" name="Mol. Phylogenet. Evol.">
        <title>Genome-scale phylogeny and comparative genomics of the fungal order Sordariales.</title>
        <authorList>
            <person name="Hensen N."/>
            <person name="Bonometti L."/>
            <person name="Westerberg I."/>
            <person name="Brannstrom I.O."/>
            <person name="Guillou S."/>
            <person name="Cros-Aarteil S."/>
            <person name="Calhoun S."/>
            <person name="Haridas S."/>
            <person name="Kuo A."/>
            <person name="Mondo S."/>
            <person name="Pangilinan J."/>
            <person name="Riley R."/>
            <person name="LaButti K."/>
            <person name="Andreopoulos B."/>
            <person name="Lipzen A."/>
            <person name="Chen C."/>
            <person name="Yan M."/>
            <person name="Daum C."/>
            <person name="Ng V."/>
            <person name="Clum A."/>
            <person name="Steindorff A."/>
            <person name="Ohm R.A."/>
            <person name="Martin F."/>
            <person name="Silar P."/>
            <person name="Natvig D.O."/>
            <person name="Lalanne C."/>
            <person name="Gautier V."/>
            <person name="Ament-Velasquez S.L."/>
            <person name="Kruys A."/>
            <person name="Hutchinson M.I."/>
            <person name="Powell A.J."/>
            <person name="Barry K."/>
            <person name="Miller A.N."/>
            <person name="Grigoriev I.V."/>
            <person name="Debuchy R."/>
            <person name="Gladieux P."/>
            <person name="Hiltunen Thoren M."/>
            <person name="Johannesson H."/>
        </authorList>
    </citation>
    <scope>NUCLEOTIDE SEQUENCE</scope>
    <source>
        <strain evidence="1">CBS 958.72</strain>
    </source>
</reference>
<dbReference type="Proteomes" id="UP001287356">
    <property type="component" value="Unassembled WGS sequence"/>
</dbReference>
<gene>
    <name evidence="1" type="ORF">B0T24DRAFT_112857</name>
</gene>
<proteinExistence type="predicted"/>
<evidence type="ECO:0000313" key="2">
    <source>
        <dbReference type="Proteomes" id="UP001287356"/>
    </source>
</evidence>
<reference evidence="1" key="2">
    <citation type="submission" date="2023-06" db="EMBL/GenBank/DDBJ databases">
        <authorList>
            <consortium name="Lawrence Berkeley National Laboratory"/>
            <person name="Haridas S."/>
            <person name="Hensen N."/>
            <person name="Bonometti L."/>
            <person name="Westerberg I."/>
            <person name="Brannstrom I.O."/>
            <person name="Guillou S."/>
            <person name="Cros-Aarteil S."/>
            <person name="Calhoun S."/>
            <person name="Kuo A."/>
            <person name="Mondo S."/>
            <person name="Pangilinan J."/>
            <person name="Riley R."/>
            <person name="Labutti K."/>
            <person name="Andreopoulos B."/>
            <person name="Lipzen A."/>
            <person name="Chen C."/>
            <person name="Yanf M."/>
            <person name="Daum C."/>
            <person name="Ng V."/>
            <person name="Clum A."/>
            <person name="Steindorff A."/>
            <person name="Ohm R."/>
            <person name="Martin F."/>
            <person name="Silar P."/>
            <person name="Natvig D."/>
            <person name="Lalanne C."/>
            <person name="Gautier V."/>
            <person name="Ament-Velasquez S.L."/>
            <person name="Kruys A."/>
            <person name="Hutchinson M.I."/>
            <person name="Powell A.J."/>
            <person name="Barry K."/>
            <person name="Miller A.N."/>
            <person name="Grigoriev I.V."/>
            <person name="Debuchy R."/>
            <person name="Gladieux P."/>
            <person name="Thoren M.H."/>
            <person name="Johannesson H."/>
        </authorList>
    </citation>
    <scope>NUCLEOTIDE SEQUENCE</scope>
    <source>
        <strain evidence="1">CBS 958.72</strain>
    </source>
</reference>
<evidence type="ECO:0000313" key="1">
    <source>
        <dbReference type="EMBL" id="KAK3361673.1"/>
    </source>
</evidence>
<organism evidence="1 2">
    <name type="scientific">Lasiosphaeria ovina</name>
    <dbReference type="NCBI Taxonomy" id="92902"/>
    <lineage>
        <taxon>Eukaryota</taxon>
        <taxon>Fungi</taxon>
        <taxon>Dikarya</taxon>
        <taxon>Ascomycota</taxon>
        <taxon>Pezizomycotina</taxon>
        <taxon>Sordariomycetes</taxon>
        <taxon>Sordariomycetidae</taxon>
        <taxon>Sordariales</taxon>
        <taxon>Lasiosphaeriaceae</taxon>
        <taxon>Lasiosphaeria</taxon>
    </lineage>
</organism>
<dbReference type="AlphaFoldDB" id="A0AAE0MZ47"/>
<protein>
    <submittedName>
        <fullName evidence="1">Uncharacterized protein</fullName>
    </submittedName>
</protein>
<keyword evidence="2" id="KW-1185">Reference proteome</keyword>
<dbReference type="EMBL" id="JAULSN010000011">
    <property type="protein sequence ID" value="KAK3361673.1"/>
    <property type="molecule type" value="Genomic_DNA"/>
</dbReference>
<accession>A0AAE0MZ47</accession>
<name>A0AAE0MZ47_9PEZI</name>
<sequence>MEEVGTLGETPLQIGDISRSPSRSIPPHFVWRLHGGRRSSTTSLTETPEATGRAVGDMAVDVPVLRDSFDPWGSHEKEDDDNGRCKACARISRARAAAHLPMHHDLPSHGECLDLSTSNMFRRAAAAAILPCFVPSGRHFAATPHAVRFPRGAMAPPQSSTLLATIVPFKLLCATVGCSTSVVRFSQL</sequence>
<comment type="caution">
    <text evidence="1">The sequence shown here is derived from an EMBL/GenBank/DDBJ whole genome shotgun (WGS) entry which is preliminary data.</text>
</comment>